<evidence type="ECO:0000313" key="7">
    <source>
        <dbReference type="Proteomes" id="UP000623467"/>
    </source>
</evidence>
<keyword evidence="7" id="KW-1185">Reference proteome</keyword>
<accession>A0A8H6YAB6</accession>
<reference evidence="6" key="1">
    <citation type="submission" date="2020-05" db="EMBL/GenBank/DDBJ databases">
        <title>Mycena genomes resolve the evolution of fungal bioluminescence.</title>
        <authorList>
            <person name="Tsai I.J."/>
        </authorList>
    </citation>
    <scope>NUCLEOTIDE SEQUENCE</scope>
    <source>
        <strain evidence="6">160909Yilan</strain>
    </source>
</reference>
<dbReference type="EMBL" id="JACAZH010000011">
    <property type="protein sequence ID" value="KAF7354787.1"/>
    <property type="molecule type" value="Genomic_DNA"/>
</dbReference>
<dbReference type="GO" id="GO:0008270">
    <property type="term" value="F:zinc ion binding"/>
    <property type="evidence" value="ECO:0007669"/>
    <property type="project" value="UniProtKB-KW"/>
</dbReference>
<evidence type="ECO:0000256" key="2">
    <source>
        <dbReference type="ARBA" id="ARBA00022771"/>
    </source>
</evidence>
<dbReference type="PROSITE" id="PS50865">
    <property type="entry name" value="ZF_MYND_2"/>
    <property type="match status" value="1"/>
</dbReference>
<dbReference type="Gene3D" id="6.10.140.2220">
    <property type="match status" value="1"/>
</dbReference>
<dbReference type="PROSITE" id="PS01360">
    <property type="entry name" value="ZF_MYND_1"/>
    <property type="match status" value="1"/>
</dbReference>
<comment type="caution">
    <text evidence="6">The sequence shown here is derived from an EMBL/GenBank/DDBJ whole genome shotgun (WGS) entry which is preliminary data.</text>
</comment>
<evidence type="ECO:0000256" key="3">
    <source>
        <dbReference type="ARBA" id="ARBA00022833"/>
    </source>
</evidence>
<dbReference type="Pfam" id="PF01753">
    <property type="entry name" value="zf-MYND"/>
    <property type="match status" value="1"/>
</dbReference>
<keyword evidence="3" id="KW-0862">Zinc</keyword>
<keyword evidence="1" id="KW-0479">Metal-binding</keyword>
<evidence type="ECO:0000313" key="6">
    <source>
        <dbReference type="EMBL" id="KAF7354787.1"/>
    </source>
</evidence>
<evidence type="ECO:0000256" key="4">
    <source>
        <dbReference type="PROSITE-ProRule" id="PRU00134"/>
    </source>
</evidence>
<evidence type="ECO:0000259" key="5">
    <source>
        <dbReference type="PROSITE" id="PS50865"/>
    </source>
</evidence>
<dbReference type="InterPro" id="IPR002893">
    <property type="entry name" value="Znf_MYND"/>
</dbReference>
<organism evidence="6 7">
    <name type="scientific">Mycena sanguinolenta</name>
    <dbReference type="NCBI Taxonomy" id="230812"/>
    <lineage>
        <taxon>Eukaryota</taxon>
        <taxon>Fungi</taxon>
        <taxon>Dikarya</taxon>
        <taxon>Basidiomycota</taxon>
        <taxon>Agaricomycotina</taxon>
        <taxon>Agaricomycetes</taxon>
        <taxon>Agaricomycetidae</taxon>
        <taxon>Agaricales</taxon>
        <taxon>Marasmiineae</taxon>
        <taxon>Mycenaceae</taxon>
        <taxon>Mycena</taxon>
    </lineage>
</organism>
<sequence length="389" mass="44280">MPSSFSAPKFRVDDRAGSDFAVATVWDRWQPACDTCGRLESSLKRKSKLLTCSGCLLAKYCSKECQKQDWSNEHKNRCHLFEADRKLSTVFAKSLGPGTINDPTLSLVDKCIQWNFLNVYNHMVIAGAALKNDENLAKSQTVDVGIFLKLVGERTNSKYDHRTFIIDKVGLLPRQDTAKYAEKTKWIKGNLHLIPPIDDHIKVLVGYCRLPEVRLSETQMWKLPVSSIATHILPPGFDLHRYIAHVNRGITHFHASFWPLPRNALTNLTEAELQEVGNKPPEGWVGYGWRHHELVSGLKGQGVVGIQRPDGTKVPIFKYSRSGHIRFCAPGETDTEGPEEFKKLMVDPSKMVRMIYNWLEYFTFYQGSLLEFVEDNRRKKAGLPPLLRK</sequence>
<name>A0A8H6YAB6_9AGAR</name>
<proteinExistence type="predicted"/>
<dbReference type="AlphaFoldDB" id="A0A8H6YAB6"/>
<gene>
    <name evidence="6" type="ORF">MSAN_01392900</name>
</gene>
<dbReference type="OrthoDB" id="3202243at2759"/>
<keyword evidence="2 4" id="KW-0863">Zinc-finger</keyword>
<evidence type="ECO:0000256" key="1">
    <source>
        <dbReference type="ARBA" id="ARBA00022723"/>
    </source>
</evidence>
<protein>
    <recommendedName>
        <fullName evidence="5">MYND-type domain-containing protein</fullName>
    </recommendedName>
</protein>
<dbReference type="Proteomes" id="UP000623467">
    <property type="component" value="Unassembled WGS sequence"/>
</dbReference>
<feature type="domain" description="MYND-type" evidence="5">
    <location>
        <begin position="33"/>
        <end position="78"/>
    </location>
</feature>
<dbReference type="SUPFAM" id="SSF144232">
    <property type="entry name" value="HIT/MYND zinc finger-like"/>
    <property type="match status" value="1"/>
</dbReference>